<dbReference type="SMART" id="SM00860">
    <property type="entry name" value="SMI1_KNR4"/>
    <property type="match status" value="1"/>
</dbReference>
<dbReference type="SUPFAM" id="SSF160631">
    <property type="entry name" value="SMI1/KNR4-like"/>
    <property type="match status" value="1"/>
</dbReference>
<name>A0A9X8RF53_9BACI</name>
<evidence type="ECO:0000313" key="3">
    <source>
        <dbReference type="Proteomes" id="UP000185829"/>
    </source>
</evidence>
<dbReference type="Gene3D" id="3.40.1580.10">
    <property type="entry name" value="SMI1/KNR4-like"/>
    <property type="match status" value="1"/>
</dbReference>
<comment type="caution">
    <text evidence="2">The sequence shown here is derived from an EMBL/GenBank/DDBJ whole genome shotgun (WGS) entry which is preliminary data.</text>
</comment>
<dbReference type="RefSeq" id="WP_076373193.1">
    <property type="nucleotide sequence ID" value="NZ_FTMX01000021.1"/>
</dbReference>
<dbReference type="Pfam" id="PF14567">
    <property type="entry name" value="SUKH_5"/>
    <property type="match status" value="1"/>
</dbReference>
<evidence type="ECO:0000313" key="2">
    <source>
        <dbReference type="EMBL" id="SIS14463.1"/>
    </source>
</evidence>
<dbReference type="InterPro" id="IPR037883">
    <property type="entry name" value="Knr4/Smi1-like_sf"/>
</dbReference>
<reference evidence="2 3" key="1">
    <citation type="submission" date="2017-01" db="EMBL/GenBank/DDBJ databases">
        <authorList>
            <person name="Varghese N."/>
            <person name="Submissions S."/>
        </authorList>
    </citation>
    <scope>NUCLEOTIDE SEQUENCE [LARGE SCALE GENOMIC DNA]</scope>
    <source>
        <strain evidence="2 3">RUG2-6</strain>
    </source>
</reference>
<gene>
    <name evidence="2" type="ORF">SAMN05878482_1217</name>
</gene>
<sequence>MNDVIDLIDTRKPGVTDLDIKSAEEQLGVVFPKQYKELFKLSNNAQIDEWTLFPIKDSKNLKRTWDDIVRQNQDVRDEGMADNLISIGEDGTGDKLCFRIVDTVMDGKIYIWYHETEELEELASNLKEFIVSNSEFEDEIDEDE</sequence>
<evidence type="ECO:0000259" key="1">
    <source>
        <dbReference type="SMART" id="SM00860"/>
    </source>
</evidence>
<dbReference type="AlphaFoldDB" id="A0A9X8RF53"/>
<protein>
    <submittedName>
        <fullName evidence="2">SMI1-KNR4 cell-wall</fullName>
    </submittedName>
</protein>
<accession>A0A9X8RF53</accession>
<proteinExistence type="predicted"/>
<dbReference type="InterPro" id="IPR018958">
    <property type="entry name" value="Knr4/Smi1-like_dom"/>
</dbReference>
<organism evidence="2 3">
    <name type="scientific">Peribacillus simplex</name>
    <dbReference type="NCBI Taxonomy" id="1478"/>
    <lineage>
        <taxon>Bacteria</taxon>
        <taxon>Bacillati</taxon>
        <taxon>Bacillota</taxon>
        <taxon>Bacilli</taxon>
        <taxon>Bacillales</taxon>
        <taxon>Bacillaceae</taxon>
        <taxon>Peribacillus</taxon>
    </lineage>
</organism>
<dbReference type="Proteomes" id="UP000185829">
    <property type="component" value="Unassembled WGS sequence"/>
</dbReference>
<dbReference type="EMBL" id="FTMX01000021">
    <property type="protein sequence ID" value="SIS14463.1"/>
    <property type="molecule type" value="Genomic_DNA"/>
</dbReference>
<feature type="domain" description="Knr4/Smi1-like" evidence="1">
    <location>
        <begin position="14"/>
        <end position="132"/>
    </location>
</feature>